<keyword evidence="1" id="KW-0805">Transcription regulation</keyword>
<dbReference type="InterPro" id="IPR019888">
    <property type="entry name" value="Tscrpt_reg_AsnC-like"/>
</dbReference>
<accession>A0ABV5Y683</accession>
<dbReference type="PRINTS" id="PR00033">
    <property type="entry name" value="HTHASNC"/>
</dbReference>
<dbReference type="InterPro" id="IPR011991">
    <property type="entry name" value="ArsR-like_HTH"/>
</dbReference>
<dbReference type="PANTHER" id="PTHR30154">
    <property type="entry name" value="LEUCINE-RESPONSIVE REGULATORY PROTEIN"/>
    <property type="match status" value="1"/>
</dbReference>
<dbReference type="InterPro" id="IPR011008">
    <property type="entry name" value="Dimeric_a/b-barrel"/>
</dbReference>
<evidence type="ECO:0000256" key="3">
    <source>
        <dbReference type="ARBA" id="ARBA00023163"/>
    </source>
</evidence>
<name>A0ABV5Y683_ARTRM</name>
<dbReference type="RefSeq" id="WP_234751876.1">
    <property type="nucleotide sequence ID" value="NZ_BAAAWN010000001.1"/>
</dbReference>
<dbReference type="SMART" id="SM00344">
    <property type="entry name" value="HTH_ASNC"/>
    <property type="match status" value="1"/>
</dbReference>
<dbReference type="PROSITE" id="PS50956">
    <property type="entry name" value="HTH_ASNC_2"/>
    <property type="match status" value="1"/>
</dbReference>
<evidence type="ECO:0000256" key="1">
    <source>
        <dbReference type="ARBA" id="ARBA00023015"/>
    </source>
</evidence>
<dbReference type="EMBL" id="JBHMBC010000038">
    <property type="protein sequence ID" value="MFB9821677.1"/>
    <property type="molecule type" value="Genomic_DNA"/>
</dbReference>
<evidence type="ECO:0000259" key="4">
    <source>
        <dbReference type="PROSITE" id="PS50956"/>
    </source>
</evidence>
<dbReference type="InterPro" id="IPR019885">
    <property type="entry name" value="Tscrpt_reg_HTH_AsnC-type_CS"/>
</dbReference>
<dbReference type="SUPFAM" id="SSF54909">
    <property type="entry name" value="Dimeric alpha+beta barrel"/>
    <property type="match status" value="1"/>
</dbReference>
<dbReference type="Proteomes" id="UP001589702">
    <property type="component" value="Unassembled WGS sequence"/>
</dbReference>
<dbReference type="Pfam" id="PF01037">
    <property type="entry name" value="AsnC_trans_reg"/>
    <property type="match status" value="1"/>
</dbReference>
<dbReference type="InterPro" id="IPR036388">
    <property type="entry name" value="WH-like_DNA-bd_sf"/>
</dbReference>
<feature type="domain" description="HTH asnC-type" evidence="4">
    <location>
        <begin position="2"/>
        <end position="63"/>
    </location>
</feature>
<dbReference type="Pfam" id="PF13412">
    <property type="entry name" value="HTH_24"/>
    <property type="match status" value="1"/>
</dbReference>
<proteinExistence type="predicted"/>
<protein>
    <submittedName>
        <fullName evidence="5">Lrp/AsnC family transcriptional regulator</fullName>
    </submittedName>
</protein>
<dbReference type="SUPFAM" id="SSF46785">
    <property type="entry name" value="Winged helix' DNA-binding domain"/>
    <property type="match status" value="1"/>
</dbReference>
<organism evidence="5 6">
    <name type="scientific">Arthrobacter ramosus</name>
    <dbReference type="NCBI Taxonomy" id="1672"/>
    <lineage>
        <taxon>Bacteria</taxon>
        <taxon>Bacillati</taxon>
        <taxon>Actinomycetota</taxon>
        <taxon>Actinomycetes</taxon>
        <taxon>Micrococcales</taxon>
        <taxon>Micrococcaceae</taxon>
        <taxon>Arthrobacter</taxon>
    </lineage>
</organism>
<dbReference type="PROSITE" id="PS00519">
    <property type="entry name" value="HTH_ASNC_1"/>
    <property type="match status" value="1"/>
</dbReference>
<dbReference type="InterPro" id="IPR019887">
    <property type="entry name" value="Tscrpt_reg_AsnC/Lrp_C"/>
</dbReference>
<reference evidence="5 6" key="1">
    <citation type="submission" date="2024-09" db="EMBL/GenBank/DDBJ databases">
        <authorList>
            <person name="Sun Q."/>
            <person name="Mori K."/>
        </authorList>
    </citation>
    <scope>NUCLEOTIDE SEQUENCE [LARGE SCALE GENOMIC DNA]</scope>
    <source>
        <strain evidence="5 6">JCM 1334</strain>
    </source>
</reference>
<gene>
    <name evidence="5" type="ORF">ACFFP1_19525</name>
</gene>
<sequence length="151" mass="16573">MIDGIDRTILRHLKEDGRMTATALAAKVGLTVAPCHRRLRDLEASGVIRGYRADIDPGAIGLGFEAIVFVTLRQADRATMSEFEDRVAAIPNIVEAQRLFGSPDYLLRVIAADLPAYQRFYDDQLSALPAVERLNSTLVMKNLKPNAGPPV</sequence>
<evidence type="ECO:0000256" key="2">
    <source>
        <dbReference type="ARBA" id="ARBA00023125"/>
    </source>
</evidence>
<dbReference type="CDD" id="cd00090">
    <property type="entry name" value="HTH_ARSR"/>
    <property type="match status" value="1"/>
</dbReference>
<keyword evidence="2" id="KW-0238">DNA-binding</keyword>
<keyword evidence="6" id="KW-1185">Reference proteome</keyword>
<keyword evidence="3" id="KW-0804">Transcription</keyword>
<dbReference type="InterPro" id="IPR036390">
    <property type="entry name" value="WH_DNA-bd_sf"/>
</dbReference>
<dbReference type="Gene3D" id="1.10.10.10">
    <property type="entry name" value="Winged helix-like DNA-binding domain superfamily/Winged helix DNA-binding domain"/>
    <property type="match status" value="1"/>
</dbReference>
<evidence type="ECO:0000313" key="5">
    <source>
        <dbReference type="EMBL" id="MFB9821677.1"/>
    </source>
</evidence>
<dbReference type="InterPro" id="IPR000485">
    <property type="entry name" value="AsnC-type_HTH_dom"/>
</dbReference>
<dbReference type="PANTHER" id="PTHR30154:SF34">
    <property type="entry name" value="TRANSCRIPTIONAL REGULATOR AZLB"/>
    <property type="match status" value="1"/>
</dbReference>
<comment type="caution">
    <text evidence="5">The sequence shown here is derived from an EMBL/GenBank/DDBJ whole genome shotgun (WGS) entry which is preliminary data.</text>
</comment>
<dbReference type="Gene3D" id="3.30.70.920">
    <property type="match status" value="1"/>
</dbReference>
<evidence type="ECO:0000313" key="6">
    <source>
        <dbReference type="Proteomes" id="UP001589702"/>
    </source>
</evidence>